<proteinExistence type="predicted"/>
<reference evidence="1 2" key="1">
    <citation type="submission" date="2018-03" db="EMBL/GenBank/DDBJ databases">
        <title>Marinobacter brunus sp. nov., a marine bacterium of Gamma-proteobacteria isolated from the surface seawater of the South China Sea.</title>
        <authorList>
            <person name="Cheng H."/>
            <person name="Wu Y.-H."/>
            <person name="Xamxidin M."/>
            <person name="Xu X.-W."/>
        </authorList>
    </citation>
    <scope>NUCLEOTIDE SEQUENCE [LARGE SCALE GENOMIC DNA]</scope>
    <source>
        <strain evidence="1 2">NH169-3</strain>
    </source>
</reference>
<name>A0A2T1KPH9_9GAMM</name>
<comment type="caution">
    <text evidence="1">The sequence shown here is derived from an EMBL/GenBank/DDBJ whole genome shotgun (WGS) entry which is preliminary data.</text>
</comment>
<gene>
    <name evidence="1" type="ORF">C7H09_05070</name>
</gene>
<accession>A0A2T1KPH9</accession>
<protein>
    <submittedName>
        <fullName evidence="1">Uncharacterized protein</fullName>
    </submittedName>
</protein>
<organism evidence="1 2">
    <name type="scientific">Marinobacter fuscus</name>
    <dbReference type="NCBI Taxonomy" id="2109942"/>
    <lineage>
        <taxon>Bacteria</taxon>
        <taxon>Pseudomonadati</taxon>
        <taxon>Pseudomonadota</taxon>
        <taxon>Gammaproteobacteria</taxon>
        <taxon>Pseudomonadales</taxon>
        <taxon>Marinobacteraceae</taxon>
        <taxon>Marinobacter</taxon>
    </lineage>
</organism>
<dbReference type="EMBL" id="PXNP01000019">
    <property type="protein sequence ID" value="PSF11930.1"/>
    <property type="molecule type" value="Genomic_DNA"/>
</dbReference>
<keyword evidence="2" id="KW-1185">Reference proteome</keyword>
<evidence type="ECO:0000313" key="1">
    <source>
        <dbReference type="EMBL" id="PSF11930.1"/>
    </source>
</evidence>
<sequence>MHENDDDISFEQWCEKLRAIANQEICEWIVPNDPLILRKAYEEGLTPEDEYDRLNKVAAWSGCGCG</sequence>
<dbReference type="RefSeq" id="WP_133166202.1">
    <property type="nucleotide sequence ID" value="NZ_PXNP01000019.1"/>
</dbReference>
<dbReference type="AlphaFoldDB" id="A0A2T1KPH9"/>
<dbReference type="Proteomes" id="UP000239866">
    <property type="component" value="Unassembled WGS sequence"/>
</dbReference>
<evidence type="ECO:0000313" key="2">
    <source>
        <dbReference type="Proteomes" id="UP000239866"/>
    </source>
</evidence>